<keyword evidence="7" id="KW-0675">Receptor</keyword>
<keyword evidence="2" id="KW-0812">Transmembrane</keyword>
<accession>A0ABK0L480</accession>
<dbReference type="InterPro" id="IPR010457">
    <property type="entry name" value="IgC2-like_lig-bd"/>
</dbReference>
<dbReference type="InterPro" id="IPR036116">
    <property type="entry name" value="FN3_sf"/>
</dbReference>
<feature type="domain" description="Fibronectin type-III" evidence="11">
    <location>
        <begin position="74"/>
        <end position="174"/>
    </location>
</feature>
<dbReference type="Gene3D" id="2.60.40.10">
    <property type="entry name" value="Immunoglobulins"/>
    <property type="match status" value="2"/>
</dbReference>
<dbReference type="CDD" id="cd00063">
    <property type="entry name" value="FN3"/>
    <property type="match status" value="1"/>
</dbReference>
<dbReference type="InterPro" id="IPR013783">
    <property type="entry name" value="Ig-like_fold"/>
</dbReference>
<evidence type="ECO:0000256" key="8">
    <source>
        <dbReference type="ARBA" id="ARBA00023180"/>
    </source>
</evidence>
<keyword evidence="4" id="KW-1133">Transmembrane helix</keyword>
<evidence type="ECO:0000256" key="3">
    <source>
        <dbReference type="ARBA" id="ARBA00022729"/>
    </source>
</evidence>
<gene>
    <name evidence="12" type="primary">Il6st</name>
</gene>
<proteinExistence type="evidence at protein level"/>
<evidence type="ECO:0000256" key="1">
    <source>
        <dbReference type="ARBA" id="ARBA00004479"/>
    </source>
</evidence>
<protein>
    <submittedName>
        <fullName evidence="12">Interleukin 6 cytokine family signal transducer</fullName>
    </submittedName>
</protein>
<evidence type="ECO:0000256" key="5">
    <source>
        <dbReference type="ARBA" id="ARBA00023136"/>
    </source>
</evidence>
<organism evidence="12 13">
    <name type="scientific">Rattus norvegicus</name>
    <name type="common">Rat</name>
    <dbReference type="NCBI Taxonomy" id="10116"/>
    <lineage>
        <taxon>Eukaryota</taxon>
        <taxon>Metazoa</taxon>
        <taxon>Chordata</taxon>
        <taxon>Craniata</taxon>
        <taxon>Vertebrata</taxon>
        <taxon>Euteleostomi</taxon>
        <taxon>Mammalia</taxon>
        <taxon>Eutheria</taxon>
        <taxon>Euarchontoglires</taxon>
        <taxon>Glires</taxon>
        <taxon>Rodentia</taxon>
        <taxon>Myomorpha</taxon>
        <taxon>Muroidea</taxon>
        <taxon>Muridae</taxon>
        <taxon>Murinae</taxon>
        <taxon>Rattus</taxon>
    </lineage>
</organism>
<reference evidence="12" key="1">
    <citation type="submission" date="2024-01" db="EMBL/GenBank/DDBJ databases">
        <title>GRCr8: a new rat reference genome assembly contstructed from accurate long reads and long range scaffolding.</title>
        <authorList>
            <person name="Doris P.A."/>
            <person name="Kalbfleisch T."/>
            <person name="Li K."/>
            <person name="Howe K."/>
            <person name="Wood J."/>
        </authorList>
    </citation>
    <scope>NUCLEOTIDE SEQUENCE [LARGE SCALE GENOMIC DNA]</scope>
    <source>
        <strain evidence="12">Brown Norway</strain>
    </source>
</reference>
<evidence type="ECO:0007829" key="14">
    <source>
        <dbReference type="PeptideAtlas" id="A0ABK0L480"/>
    </source>
</evidence>
<name>A0ABK0L480_RAT</name>
<sequence>MPYQFLGLCIGSIPCKMSALRIWLMQALLIFLTTESIGQLVEPCGYIYPEFPVVQRGSNFTATCVLKEKLKPSPPHNLSVTNSEELSSILKLAWVNSGLDSILRLKSDIQYRTKDASTWIQVPLEDTVSPRTSFTVQDLKPFTEYVFRIRSIKENGKGYWSDWSEEASGTTYEDKLKNTSGRMSQILQRVILPSGHLTPPQGTILTPKIRCTQMPISLT</sequence>
<dbReference type="PANTHER" id="PTHR23037:SF35">
    <property type="entry name" value="FIBRONECTIN TYPE-III DOMAIN-CONTAINING PROTEIN"/>
    <property type="match status" value="1"/>
</dbReference>
<keyword evidence="14" id="KW-1267">Proteomics identification</keyword>
<evidence type="ECO:0000313" key="12">
    <source>
        <dbReference type="Ensembl" id="ENSRNOP00000099063.1"/>
    </source>
</evidence>
<evidence type="ECO:0000256" key="9">
    <source>
        <dbReference type="ARBA" id="ARBA00023319"/>
    </source>
</evidence>
<reference evidence="12" key="3">
    <citation type="submission" date="2025-09" db="UniProtKB">
        <authorList>
            <consortium name="Ensembl"/>
        </authorList>
    </citation>
    <scope>IDENTIFICATION</scope>
    <source>
        <strain evidence="12">Brown Norway</strain>
    </source>
</reference>
<feature type="chain" id="PRO_5045944313" evidence="10">
    <location>
        <begin position="39"/>
        <end position="219"/>
    </location>
</feature>
<dbReference type="InterPro" id="IPR036179">
    <property type="entry name" value="Ig-like_dom_sf"/>
</dbReference>
<dbReference type="InterPro" id="IPR003961">
    <property type="entry name" value="FN3_dom"/>
</dbReference>
<evidence type="ECO:0000256" key="6">
    <source>
        <dbReference type="ARBA" id="ARBA00023157"/>
    </source>
</evidence>
<dbReference type="SMART" id="SM00060">
    <property type="entry name" value="FN3"/>
    <property type="match status" value="1"/>
</dbReference>
<dbReference type="GeneTree" id="ENSGT00940000159608"/>
<keyword evidence="8" id="KW-0325">Glycoprotein</keyword>
<feature type="signal peptide" evidence="10">
    <location>
        <begin position="1"/>
        <end position="38"/>
    </location>
</feature>
<reference evidence="12" key="2">
    <citation type="submission" date="2025-08" db="UniProtKB">
        <authorList>
            <consortium name="Ensembl"/>
        </authorList>
    </citation>
    <scope>IDENTIFICATION</scope>
    <source>
        <strain evidence="12">Brown Norway</strain>
    </source>
</reference>
<comment type="subcellular location">
    <subcellularLocation>
        <location evidence="1">Membrane</location>
        <topology evidence="1">Single-pass type I membrane protein</topology>
    </subcellularLocation>
</comment>
<keyword evidence="3 10" id="KW-0732">Signal</keyword>
<evidence type="ECO:0000259" key="11">
    <source>
        <dbReference type="PROSITE" id="PS50853"/>
    </source>
</evidence>
<dbReference type="Pfam" id="PF00041">
    <property type="entry name" value="fn3"/>
    <property type="match status" value="1"/>
</dbReference>
<evidence type="ECO:0000256" key="2">
    <source>
        <dbReference type="ARBA" id="ARBA00022692"/>
    </source>
</evidence>
<dbReference type="SUPFAM" id="SSF49265">
    <property type="entry name" value="Fibronectin type III"/>
    <property type="match status" value="1"/>
</dbReference>
<dbReference type="PANTHER" id="PTHR23037">
    <property type="entry name" value="CYTOKINE RECEPTOR"/>
    <property type="match status" value="1"/>
</dbReference>
<evidence type="ECO:0000256" key="4">
    <source>
        <dbReference type="ARBA" id="ARBA00022989"/>
    </source>
</evidence>
<dbReference type="Pfam" id="PF06328">
    <property type="entry name" value="Lep_receptor_Ig"/>
    <property type="match status" value="1"/>
</dbReference>
<dbReference type="Proteomes" id="UP000002494">
    <property type="component" value="Chromosome 2"/>
</dbReference>
<keyword evidence="9" id="KW-0393">Immunoglobulin domain</keyword>
<dbReference type="SUPFAM" id="SSF48726">
    <property type="entry name" value="Immunoglobulin"/>
    <property type="match status" value="1"/>
</dbReference>
<dbReference type="Ensembl" id="ENSRNOT00000155654.1">
    <property type="protein sequence ID" value="ENSRNOP00000099063.1"/>
    <property type="gene ID" value="ENSRNOG00000013963.9"/>
</dbReference>
<keyword evidence="13" id="KW-1185">Reference proteome</keyword>
<dbReference type="PROSITE" id="PS50853">
    <property type="entry name" value="FN3"/>
    <property type="match status" value="1"/>
</dbReference>
<keyword evidence="6" id="KW-1015">Disulfide bond</keyword>
<dbReference type="RGD" id="2903">
    <property type="gene designation" value="Il6st"/>
</dbReference>
<evidence type="ECO:0000313" key="13">
    <source>
        <dbReference type="Proteomes" id="UP000002494"/>
    </source>
</evidence>
<evidence type="ECO:0000256" key="10">
    <source>
        <dbReference type="SAM" id="SignalP"/>
    </source>
</evidence>
<evidence type="ECO:0000256" key="7">
    <source>
        <dbReference type="ARBA" id="ARBA00023170"/>
    </source>
</evidence>
<keyword evidence="5" id="KW-0472">Membrane</keyword>